<keyword evidence="3" id="KW-0326">Glycosidase</keyword>
<comment type="caution">
    <text evidence="5">The sequence shown here is derived from an EMBL/GenBank/DDBJ whole genome shotgun (WGS) entry which is preliminary data.</text>
</comment>
<dbReference type="InterPro" id="IPR023296">
    <property type="entry name" value="Glyco_hydro_beta-prop_sf"/>
</dbReference>
<evidence type="ECO:0000256" key="3">
    <source>
        <dbReference type="ARBA" id="ARBA00023295"/>
    </source>
</evidence>
<evidence type="ECO:0000256" key="1">
    <source>
        <dbReference type="ARBA" id="ARBA00009902"/>
    </source>
</evidence>
<organism evidence="5 6">
    <name type="scientific">Nocardioides nanhaiensis</name>
    <dbReference type="NCBI Taxonomy" id="1476871"/>
    <lineage>
        <taxon>Bacteria</taxon>
        <taxon>Bacillati</taxon>
        <taxon>Actinomycetota</taxon>
        <taxon>Actinomycetes</taxon>
        <taxon>Propionibacteriales</taxon>
        <taxon>Nocardioidaceae</taxon>
        <taxon>Nocardioides</taxon>
    </lineage>
</organism>
<dbReference type="InterPro" id="IPR013148">
    <property type="entry name" value="Glyco_hydro_32_N"/>
</dbReference>
<evidence type="ECO:0000313" key="6">
    <source>
        <dbReference type="Proteomes" id="UP001500621"/>
    </source>
</evidence>
<dbReference type="InterPro" id="IPR051214">
    <property type="entry name" value="GH32_Enzymes"/>
</dbReference>
<gene>
    <name evidence="5" type="ORF">GCM10023226_16270</name>
</gene>
<keyword evidence="2" id="KW-0378">Hydrolase</keyword>
<evidence type="ECO:0000256" key="2">
    <source>
        <dbReference type="ARBA" id="ARBA00022801"/>
    </source>
</evidence>
<keyword evidence="6" id="KW-1185">Reference proteome</keyword>
<dbReference type="Proteomes" id="UP001500621">
    <property type="component" value="Unassembled WGS sequence"/>
</dbReference>
<dbReference type="EMBL" id="BAABIM010000002">
    <property type="protein sequence ID" value="GAA4679823.1"/>
    <property type="molecule type" value="Genomic_DNA"/>
</dbReference>
<dbReference type="SUPFAM" id="SSF75005">
    <property type="entry name" value="Arabinanase/levansucrase/invertase"/>
    <property type="match status" value="1"/>
</dbReference>
<dbReference type="CDD" id="cd18609">
    <property type="entry name" value="GH32-like"/>
    <property type="match status" value="1"/>
</dbReference>
<feature type="domain" description="Glycosyl hydrolase family 32 N-terminal" evidence="4">
    <location>
        <begin position="2"/>
        <end position="170"/>
    </location>
</feature>
<evidence type="ECO:0000313" key="5">
    <source>
        <dbReference type="EMBL" id="GAA4679823.1"/>
    </source>
</evidence>
<dbReference type="Pfam" id="PF00251">
    <property type="entry name" value="Glyco_hydro_32N"/>
    <property type="match status" value="1"/>
</dbReference>
<dbReference type="PANTHER" id="PTHR43101">
    <property type="entry name" value="BETA-FRUCTOSIDASE"/>
    <property type="match status" value="1"/>
</dbReference>
<comment type="similarity">
    <text evidence="1">Belongs to the glycosyl hydrolase 32 family.</text>
</comment>
<evidence type="ECO:0000259" key="4">
    <source>
        <dbReference type="Pfam" id="PF00251"/>
    </source>
</evidence>
<name>A0ABP8W2S5_9ACTN</name>
<dbReference type="Gene3D" id="2.115.10.20">
    <property type="entry name" value="Glycosyl hydrolase domain, family 43"/>
    <property type="match status" value="1"/>
</dbReference>
<reference evidence="6" key="1">
    <citation type="journal article" date="2019" name="Int. J. Syst. Evol. Microbiol.">
        <title>The Global Catalogue of Microorganisms (GCM) 10K type strain sequencing project: providing services to taxonomists for standard genome sequencing and annotation.</title>
        <authorList>
            <consortium name="The Broad Institute Genomics Platform"/>
            <consortium name="The Broad Institute Genome Sequencing Center for Infectious Disease"/>
            <person name="Wu L."/>
            <person name="Ma J."/>
        </authorList>
    </citation>
    <scope>NUCLEOTIDE SEQUENCE [LARGE SCALE GENOMIC DNA]</scope>
    <source>
        <strain evidence="6">JCM 18127</strain>
    </source>
</reference>
<dbReference type="PANTHER" id="PTHR43101:SF1">
    <property type="entry name" value="BETA-FRUCTOSIDASE"/>
    <property type="match status" value="1"/>
</dbReference>
<proteinExistence type="inferred from homology"/>
<sequence>MGHAISTDLCTWEHLPDALPQALPETLDDLATWTGSVVRDDGGTWWMFTSGIAHAEQGRVQRIGAATSPDLITWERRPLRLEADPRWYLADEAEPVDWRDPFVVRDDVGLWHMYVTARVPRSQVSGGRGHGVVAHATSRDLEHWEVGPPLGGPAGRFDQLEVVNLGCVEGRWVLLFSCLSPEMPDAAPGASGVWSVPVAGVGSPVDARRAVRLTSEDLYVGRLVQHEGAWQLLAFENRGPDGVFTGGVVDPLPVRWRADGAGLELRGGPARYRPA</sequence>
<protein>
    <recommendedName>
        <fullName evidence="4">Glycosyl hydrolase family 32 N-terminal domain-containing protein</fullName>
    </recommendedName>
</protein>
<accession>A0ABP8W2S5</accession>